<accession>A0A1I7XA65</accession>
<evidence type="ECO:0000313" key="2">
    <source>
        <dbReference type="WBParaSite" id="Hba_14254"/>
    </source>
</evidence>
<keyword evidence="1" id="KW-1185">Reference proteome</keyword>
<reference evidence="2" key="1">
    <citation type="submission" date="2016-11" db="UniProtKB">
        <authorList>
            <consortium name="WormBaseParasite"/>
        </authorList>
    </citation>
    <scope>IDENTIFICATION</scope>
</reference>
<proteinExistence type="predicted"/>
<sequence length="111" mass="12389">MTWFGHLCQIKPVSVDPASTLKSSCKVLTNNADPTLDYILVIMFKIIQFVSVRSLAEHMKTIAVVKSQVPLDKSRKEADSDDDDMVVFEKITSSFKGSRPQIKDVCRASIV</sequence>
<dbReference type="WBParaSite" id="Hba_14254">
    <property type="protein sequence ID" value="Hba_14254"/>
    <property type="gene ID" value="Hba_14254"/>
</dbReference>
<dbReference type="AlphaFoldDB" id="A0A1I7XA65"/>
<name>A0A1I7XA65_HETBA</name>
<evidence type="ECO:0000313" key="1">
    <source>
        <dbReference type="Proteomes" id="UP000095283"/>
    </source>
</evidence>
<protein>
    <submittedName>
        <fullName evidence="2">Peroxidase</fullName>
    </submittedName>
</protein>
<organism evidence="1 2">
    <name type="scientific">Heterorhabditis bacteriophora</name>
    <name type="common">Entomopathogenic nematode worm</name>
    <dbReference type="NCBI Taxonomy" id="37862"/>
    <lineage>
        <taxon>Eukaryota</taxon>
        <taxon>Metazoa</taxon>
        <taxon>Ecdysozoa</taxon>
        <taxon>Nematoda</taxon>
        <taxon>Chromadorea</taxon>
        <taxon>Rhabditida</taxon>
        <taxon>Rhabditina</taxon>
        <taxon>Rhabditomorpha</taxon>
        <taxon>Strongyloidea</taxon>
        <taxon>Heterorhabditidae</taxon>
        <taxon>Heterorhabditis</taxon>
    </lineage>
</organism>
<dbReference type="Proteomes" id="UP000095283">
    <property type="component" value="Unplaced"/>
</dbReference>